<dbReference type="EMBL" id="QRCT01000049">
    <property type="protein sequence ID" value="RDU22358.1"/>
    <property type="molecule type" value="Genomic_DNA"/>
</dbReference>
<keyword evidence="4" id="KW-1185">Reference proteome</keyword>
<feature type="transmembrane region" description="Helical" evidence="1">
    <location>
        <begin position="139"/>
        <end position="161"/>
    </location>
</feature>
<dbReference type="Pfam" id="PF14501">
    <property type="entry name" value="HATPase_c_5"/>
    <property type="match status" value="1"/>
</dbReference>
<feature type="domain" description="Sensor histidine kinase NatK-like C-terminal" evidence="2">
    <location>
        <begin position="347"/>
        <end position="448"/>
    </location>
</feature>
<reference evidence="3 4" key="1">
    <citation type="submission" date="2018-07" db="EMBL/GenBank/DDBJ databases">
        <title>Anaerosacharophilus polymeroproducens gen. nov. sp. nov., an anaerobic bacterium isolated from salt field.</title>
        <authorList>
            <person name="Kim W."/>
            <person name="Yang S.-H."/>
            <person name="Oh J."/>
            <person name="Lee J.-H."/>
            <person name="Kwon K.K."/>
        </authorList>
    </citation>
    <scope>NUCLEOTIDE SEQUENCE [LARGE SCALE GENOMIC DNA]</scope>
    <source>
        <strain evidence="3 4">MCWD5</strain>
    </source>
</reference>
<dbReference type="AlphaFoldDB" id="A0A371AS20"/>
<dbReference type="Proteomes" id="UP000255036">
    <property type="component" value="Unassembled WGS sequence"/>
</dbReference>
<dbReference type="InterPro" id="IPR032834">
    <property type="entry name" value="NatK-like_C"/>
</dbReference>
<evidence type="ECO:0000259" key="2">
    <source>
        <dbReference type="Pfam" id="PF14501"/>
    </source>
</evidence>
<keyword evidence="1" id="KW-1133">Transmembrane helix</keyword>
<evidence type="ECO:0000256" key="1">
    <source>
        <dbReference type="SAM" id="Phobius"/>
    </source>
</evidence>
<gene>
    <name evidence="3" type="ORF">DWV06_13760</name>
</gene>
<dbReference type="OrthoDB" id="9778566at2"/>
<feature type="transmembrane region" description="Helical" evidence="1">
    <location>
        <begin position="98"/>
        <end position="119"/>
    </location>
</feature>
<accession>A0A371AS20</accession>
<feature type="transmembrane region" description="Helical" evidence="1">
    <location>
        <begin position="205"/>
        <end position="227"/>
    </location>
</feature>
<feature type="transmembrane region" description="Helical" evidence="1">
    <location>
        <begin position="39"/>
        <end position="60"/>
    </location>
</feature>
<protein>
    <submittedName>
        <fullName evidence="3">GHKL domain-containing protein</fullName>
    </submittedName>
</protein>
<evidence type="ECO:0000313" key="3">
    <source>
        <dbReference type="EMBL" id="RDU22358.1"/>
    </source>
</evidence>
<dbReference type="RefSeq" id="WP_115482768.1">
    <property type="nucleotide sequence ID" value="NZ_QRCT01000049.1"/>
</dbReference>
<sequence length="453" mass="52564">MIQETIKYSLLDSIDLFQSVIIMYAIFQYKRIKGKRYIIKALILNLLLILSIEIISNGLLIREIVIPNRLTFIIVAGKLFIFGIFNAVLLFKGKLFKTISLYLISFIFKFYMIELILLLGDLLSDKSMLRSSQMEAKPIVQIISLGIIGGIMIFLHHNANLRRKIADILDRHYGIFMINGLICSFILQNIIIVYKNNSINLIGPVSVFCTLGICFMFGFSGFVIVCIDKSRRFYQEQNRLKEQYINMQKEVYNTAYQSEKSIREFQKEISNSLGIFQNLVKERKMEESIEYLNYMTKSLDNKKTKSFISNRPIVDALFNRLEEEAKKNRIKLHLIGCFGEELLIKDYDICSILYNGVVNGIAACKENLDRGKSSILIEISRFKNSLNLRISNVIQGEEVLKQYDIEDNANRSVCCRYGINHIKDIVEKYNGMIEFYSLTNNFLVEIVFFDIYQ</sequence>
<evidence type="ECO:0000313" key="4">
    <source>
        <dbReference type="Proteomes" id="UP000255036"/>
    </source>
</evidence>
<proteinExistence type="predicted"/>
<comment type="caution">
    <text evidence="3">The sequence shown here is derived from an EMBL/GenBank/DDBJ whole genome shotgun (WGS) entry which is preliminary data.</text>
</comment>
<feature type="transmembrane region" description="Helical" evidence="1">
    <location>
        <begin position="173"/>
        <end position="193"/>
    </location>
</feature>
<feature type="transmembrane region" description="Helical" evidence="1">
    <location>
        <begin position="72"/>
        <end position="91"/>
    </location>
</feature>
<keyword evidence="1" id="KW-0812">Transmembrane</keyword>
<organism evidence="3 4">
    <name type="scientific">Anaerosacchariphilus polymeriproducens</name>
    <dbReference type="NCBI Taxonomy" id="1812858"/>
    <lineage>
        <taxon>Bacteria</taxon>
        <taxon>Bacillati</taxon>
        <taxon>Bacillota</taxon>
        <taxon>Clostridia</taxon>
        <taxon>Lachnospirales</taxon>
        <taxon>Lachnospiraceae</taxon>
        <taxon>Anaerosacchariphilus</taxon>
    </lineage>
</organism>
<keyword evidence="1" id="KW-0472">Membrane</keyword>
<name>A0A371AS20_9FIRM</name>